<evidence type="ECO:0000256" key="1">
    <source>
        <dbReference type="ARBA" id="ARBA00009437"/>
    </source>
</evidence>
<dbReference type="GeneID" id="97167856"/>
<dbReference type="Pfam" id="PF00126">
    <property type="entry name" value="HTH_1"/>
    <property type="match status" value="1"/>
</dbReference>
<dbReference type="GO" id="GO:0010628">
    <property type="term" value="P:positive regulation of gene expression"/>
    <property type="evidence" value="ECO:0007669"/>
    <property type="project" value="TreeGrafter"/>
</dbReference>
<name>A0A0B5KIF4_PSEDL</name>
<reference evidence="5 6" key="1">
    <citation type="submission" date="2017-09" db="EMBL/GenBank/DDBJ databases">
        <authorList>
            <person name="Ehlers B."/>
            <person name="Leendertz F.H."/>
        </authorList>
    </citation>
    <scope>NUCLEOTIDE SEQUENCE [LARGE SCALE GENOMIC DNA]</scope>
    <source>
        <strain evidence="5 6">DJ-1</strain>
    </source>
</reference>
<dbReference type="AlphaFoldDB" id="A0A0B5KIF4"/>
<evidence type="ECO:0000313" key="6">
    <source>
        <dbReference type="Proteomes" id="UP000218102"/>
    </source>
</evidence>
<dbReference type="PRINTS" id="PR00039">
    <property type="entry name" value="HTHLYSR"/>
</dbReference>
<accession>A0A0B5KIF4</accession>
<dbReference type="PANTHER" id="PTHR30427">
    <property type="entry name" value="TRANSCRIPTIONAL ACTIVATOR PROTEIN LYSR"/>
    <property type="match status" value="1"/>
</dbReference>
<dbReference type="SUPFAM" id="SSF53850">
    <property type="entry name" value="Periplasmic binding protein-like II"/>
    <property type="match status" value="1"/>
</dbReference>
<dbReference type="RefSeq" id="WP_023662742.1">
    <property type="nucleotide sequence ID" value="NZ_CP010359.1"/>
</dbReference>
<protein>
    <submittedName>
        <fullName evidence="5">LysR family transcriptional regulator</fullName>
    </submittedName>
</protein>
<dbReference type="KEGG" id="ppj:RK21_02434"/>
<keyword evidence="4" id="KW-0804">Transcription</keyword>
<keyword evidence="2" id="KW-0805">Transcription regulation</keyword>
<dbReference type="InterPro" id="IPR000847">
    <property type="entry name" value="LysR_HTH_N"/>
</dbReference>
<dbReference type="InterPro" id="IPR005119">
    <property type="entry name" value="LysR_subst-bd"/>
</dbReference>
<dbReference type="Proteomes" id="UP000218102">
    <property type="component" value="Unassembled WGS sequence"/>
</dbReference>
<dbReference type="PANTHER" id="PTHR30427:SF1">
    <property type="entry name" value="TRANSCRIPTIONAL ACTIVATOR PROTEIN LYSR"/>
    <property type="match status" value="1"/>
</dbReference>
<dbReference type="EMBL" id="NTME01000035">
    <property type="protein sequence ID" value="PBJ93079.1"/>
    <property type="molecule type" value="Genomic_DNA"/>
</dbReference>
<evidence type="ECO:0000256" key="4">
    <source>
        <dbReference type="ARBA" id="ARBA00023163"/>
    </source>
</evidence>
<dbReference type="SUPFAM" id="SSF46785">
    <property type="entry name" value="Winged helix' DNA-binding domain"/>
    <property type="match status" value="1"/>
</dbReference>
<dbReference type="InterPro" id="IPR036388">
    <property type="entry name" value="WH-like_DNA-bd_sf"/>
</dbReference>
<dbReference type="Pfam" id="PF03466">
    <property type="entry name" value="LysR_substrate"/>
    <property type="match status" value="1"/>
</dbReference>
<comment type="similarity">
    <text evidence="1">Belongs to the LysR transcriptional regulatory family.</text>
</comment>
<sequence length="310" mass="34689">MKINMYRELEVFRAVMLAGSTSMASKMLEITQPAVSQQIKKLESKYDVVLFERNRGRLVPTREAHALMEEVETFFNGLAMIDHKLRSLKSSVKSSLRLAVHPAYGNFLAPMAIARFRQKFDVPVFFEVCSSASAYQRVHSGEIDFGIIANEIETKDCEQYNFCSARGLIVSPPGLIGGHVKELTTSDLLKYPFVAMNAEDHTRLELEAHMGAAAKQLDIAVQTPYALTVCELVAQGVGVGLAHPIVASSYLPDKLEARLLDKEVRFTSKLIFRKDSRLSLEAKELIRLLRIQLEGDIKRLDNLLGFSVLD</sequence>
<keyword evidence="3" id="KW-0238">DNA-binding</keyword>
<dbReference type="GO" id="GO:0003700">
    <property type="term" value="F:DNA-binding transcription factor activity"/>
    <property type="evidence" value="ECO:0007669"/>
    <property type="project" value="InterPro"/>
</dbReference>
<organism evidence="5 6">
    <name type="scientific">Pseudomonas plecoglossicida</name>
    <dbReference type="NCBI Taxonomy" id="70775"/>
    <lineage>
        <taxon>Bacteria</taxon>
        <taxon>Pseudomonadati</taxon>
        <taxon>Pseudomonadota</taxon>
        <taxon>Gammaproteobacteria</taxon>
        <taxon>Pseudomonadales</taxon>
        <taxon>Pseudomonadaceae</taxon>
        <taxon>Pseudomonas</taxon>
    </lineage>
</organism>
<evidence type="ECO:0000256" key="2">
    <source>
        <dbReference type="ARBA" id="ARBA00023015"/>
    </source>
</evidence>
<dbReference type="InterPro" id="IPR036390">
    <property type="entry name" value="WH_DNA-bd_sf"/>
</dbReference>
<evidence type="ECO:0000313" key="5">
    <source>
        <dbReference type="EMBL" id="PBJ93079.1"/>
    </source>
</evidence>
<dbReference type="PROSITE" id="PS50931">
    <property type="entry name" value="HTH_LYSR"/>
    <property type="match status" value="1"/>
</dbReference>
<dbReference type="Gene3D" id="3.40.190.290">
    <property type="match status" value="1"/>
</dbReference>
<gene>
    <name evidence="5" type="ORF">CMV24_24225</name>
</gene>
<proteinExistence type="inferred from homology"/>
<evidence type="ECO:0000256" key="3">
    <source>
        <dbReference type="ARBA" id="ARBA00023125"/>
    </source>
</evidence>
<dbReference type="Gene3D" id="1.10.10.10">
    <property type="entry name" value="Winged helix-like DNA-binding domain superfamily/Winged helix DNA-binding domain"/>
    <property type="match status" value="1"/>
</dbReference>
<dbReference type="GO" id="GO:0043565">
    <property type="term" value="F:sequence-specific DNA binding"/>
    <property type="evidence" value="ECO:0007669"/>
    <property type="project" value="TreeGrafter"/>
</dbReference>
<comment type="caution">
    <text evidence="5">The sequence shown here is derived from an EMBL/GenBank/DDBJ whole genome shotgun (WGS) entry which is preliminary data.</text>
</comment>